<dbReference type="EMBL" id="JXYA01000052">
    <property type="protein sequence ID" value="KJZ06316.1"/>
    <property type="molecule type" value="Genomic_DNA"/>
</dbReference>
<dbReference type="SMART" id="SM00342">
    <property type="entry name" value="HTH_ARAC"/>
    <property type="match status" value="1"/>
</dbReference>
<evidence type="ECO:0000313" key="7">
    <source>
        <dbReference type="Proteomes" id="UP000033452"/>
    </source>
</evidence>
<dbReference type="Gene3D" id="1.10.10.60">
    <property type="entry name" value="Homeodomain-like"/>
    <property type="match status" value="2"/>
</dbReference>
<evidence type="ECO:0000259" key="5">
    <source>
        <dbReference type="PROSITE" id="PS01124"/>
    </source>
</evidence>
<evidence type="ECO:0000256" key="2">
    <source>
        <dbReference type="ARBA" id="ARBA00023125"/>
    </source>
</evidence>
<keyword evidence="1" id="KW-0805">Transcription regulation</keyword>
<dbReference type="InterPro" id="IPR018060">
    <property type="entry name" value="HTH_AraC"/>
</dbReference>
<dbReference type="PANTHER" id="PTHR43280">
    <property type="entry name" value="ARAC-FAMILY TRANSCRIPTIONAL REGULATOR"/>
    <property type="match status" value="1"/>
</dbReference>
<dbReference type="Proteomes" id="UP000033452">
    <property type="component" value="Unassembled WGS sequence"/>
</dbReference>
<evidence type="ECO:0000256" key="4">
    <source>
        <dbReference type="SAM" id="Phobius"/>
    </source>
</evidence>
<comment type="caution">
    <text evidence="6">The sequence shown here is derived from an EMBL/GenBank/DDBJ whole genome shotgun (WGS) entry which is preliminary data.</text>
</comment>
<evidence type="ECO:0000256" key="3">
    <source>
        <dbReference type="ARBA" id="ARBA00023163"/>
    </source>
</evidence>
<feature type="transmembrane region" description="Helical" evidence="4">
    <location>
        <begin position="67"/>
        <end position="86"/>
    </location>
</feature>
<proteinExistence type="predicted"/>
<dbReference type="PROSITE" id="PS00041">
    <property type="entry name" value="HTH_ARAC_FAMILY_1"/>
    <property type="match status" value="1"/>
</dbReference>
<keyword evidence="4" id="KW-0472">Membrane</keyword>
<keyword evidence="7" id="KW-1185">Reference proteome</keyword>
<name>A0A0F4QFA7_9GAMM</name>
<feature type="transmembrane region" description="Helical" evidence="4">
    <location>
        <begin position="98"/>
        <end position="117"/>
    </location>
</feature>
<feature type="transmembrane region" description="Helical" evidence="4">
    <location>
        <begin position="172"/>
        <end position="193"/>
    </location>
</feature>
<accession>A0A0F4QFA7</accession>
<feature type="transmembrane region" description="Helical" evidence="4">
    <location>
        <begin position="14"/>
        <end position="31"/>
    </location>
</feature>
<keyword evidence="3" id="KW-0804">Transcription</keyword>
<dbReference type="GO" id="GO:0003700">
    <property type="term" value="F:DNA-binding transcription factor activity"/>
    <property type="evidence" value="ECO:0007669"/>
    <property type="project" value="InterPro"/>
</dbReference>
<feature type="domain" description="HTH araC/xylS-type" evidence="5">
    <location>
        <begin position="261"/>
        <end position="359"/>
    </location>
</feature>
<organism evidence="6 7">
    <name type="scientific">Pseudoalteromonas rubra</name>
    <dbReference type="NCBI Taxonomy" id="43658"/>
    <lineage>
        <taxon>Bacteria</taxon>
        <taxon>Pseudomonadati</taxon>
        <taxon>Pseudomonadota</taxon>
        <taxon>Gammaproteobacteria</taxon>
        <taxon>Alteromonadales</taxon>
        <taxon>Pseudoalteromonadaceae</taxon>
        <taxon>Pseudoalteromonas</taxon>
    </lineage>
</organism>
<keyword evidence="2" id="KW-0238">DNA-binding</keyword>
<keyword evidence="4" id="KW-1133">Transmembrane helix</keyword>
<dbReference type="InterPro" id="IPR009057">
    <property type="entry name" value="Homeodomain-like_sf"/>
</dbReference>
<dbReference type="GO" id="GO:0043565">
    <property type="term" value="F:sequence-specific DNA binding"/>
    <property type="evidence" value="ECO:0007669"/>
    <property type="project" value="InterPro"/>
</dbReference>
<dbReference type="SUPFAM" id="SSF46689">
    <property type="entry name" value="Homeodomain-like"/>
    <property type="match status" value="1"/>
</dbReference>
<sequence>MTEKLSPPVSFQDLILVSSATTCLLFVFLLLSLSHQQRTNSRYLLVYLLLIGAVQLVDIASKPGDTLHLLIGPLALMLGPLFYLYVTSQTPCSKASPWLRVLLFSPAALVMLHLLLFKGQVIATPVFSHNTVLHSIALMELIYVLAAISQLRHTSHVLSQTADGSAPVKLSWLNYLCYLNLIILLLETGYYIVRQFDVLPAMNSRALLNTVLQLFLLLIAWRAAHAPQVIFTEQQRQAARQKYQKSGLTPALSDYYGRKLDTLIRDKQPYLDSELTLSALAEQVGLNPHNLSQLLNEHLQTNYHDYINHWRVKHATELLKNTSRSVEEVAYDCGFGTRAAFYTAFKKHHQLTPAKWRIQFQRPDSVRQSNSAGPDG</sequence>
<protein>
    <recommendedName>
        <fullName evidence="5">HTH araC/xylS-type domain-containing protein</fullName>
    </recommendedName>
</protein>
<dbReference type="InterPro" id="IPR018062">
    <property type="entry name" value="HTH_AraC-typ_CS"/>
</dbReference>
<keyword evidence="4" id="KW-0812">Transmembrane</keyword>
<feature type="transmembrane region" description="Helical" evidence="4">
    <location>
        <begin position="43"/>
        <end position="61"/>
    </location>
</feature>
<dbReference type="PROSITE" id="PS01124">
    <property type="entry name" value="HTH_ARAC_FAMILY_2"/>
    <property type="match status" value="1"/>
</dbReference>
<reference evidence="6 7" key="1">
    <citation type="journal article" date="2015" name="BMC Genomics">
        <title>Genome mining reveals unlocked bioactive potential of marine Gram-negative bacteria.</title>
        <authorList>
            <person name="Machado H."/>
            <person name="Sonnenschein E.C."/>
            <person name="Melchiorsen J."/>
            <person name="Gram L."/>
        </authorList>
    </citation>
    <scope>NUCLEOTIDE SEQUENCE [LARGE SCALE GENOMIC DNA]</scope>
    <source>
        <strain evidence="6 7">S2471</strain>
    </source>
</reference>
<gene>
    <name evidence="6" type="ORF">TW77_19460</name>
</gene>
<dbReference type="Pfam" id="PF12833">
    <property type="entry name" value="HTH_18"/>
    <property type="match status" value="1"/>
</dbReference>
<feature type="transmembrane region" description="Helical" evidence="4">
    <location>
        <begin position="132"/>
        <end position="151"/>
    </location>
</feature>
<evidence type="ECO:0000313" key="6">
    <source>
        <dbReference type="EMBL" id="KJZ06316.1"/>
    </source>
</evidence>
<dbReference type="AlphaFoldDB" id="A0A0F4QFA7"/>
<dbReference type="PANTHER" id="PTHR43280:SF29">
    <property type="entry name" value="ARAC-FAMILY TRANSCRIPTIONAL REGULATOR"/>
    <property type="match status" value="1"/>
</dbReference>
<evidence type="ECO:0000256" key="1">
    <source>
        <dbReference type="ARBA" id="ARBA00023015"/>
    </source>
</evidence>